<dbReference type="InterPro" id="IPR001126">
    <property type="entry name" value="UmuC"/>
</dbReference>
<feature type="domain" description="UmuC" evidence="12">
    <location>
        <begin position="2"/>
        <end position="185"/>
    </location>
</feature>
<gene>
    <name evidence="13" type="ORF">DI628_01860</name>
</gene>
<comment type="caution">
    <text evidence="13">The sequence shown here is derived from an EMBL/GenBank/DDBJ whole genome shotgun (WGS) entry which is preliminary data.</text>
</comment>
<dbReference type="Pfam" id="PF00817">
    <property type="entry name" value="IMS"/>
    <property type="match status" value="1"/>
</dbReference>
<evidence type="ECO:0000256" key="10">
    <source>
        <dbReference type="ARBA" id="ARBA00049244"/>
    </source>
</evidence>
<reference evidence="13 14" key="1">
    <citation type="journal article" date="2017" name="Nat. Commun.">
        <title>In situ click chemistry generation of cyclooxygenase-2 inhibitors.</title>
        <authorList>
            <person name="Bhardwaj A."/>
            <person name="Kaur J."/>
            <person name="Wuest M."/>
            <person name="Wuest F."/>
        </authorList>
    </citation>
    <scope>NUCLEOTIDE SEQUENCE [LARGE SCALE GENOMIC DNA]</scope>
    <source>
        <strain evidence="13">S2_018_000_R2_106</strain>
    </source>
</reference>
<evidence type="ECO:0000256" key="2">
    <source>
        <dbReference type="ARBA" id="ARBA00010945"/>
    </source>
</evidence>
<evidence type="ECO:0000313" key="13">
    <source>
        <dbReference type="EMBL" id="TKW61396.1"/>
    </source>
</evidence>
<dbReference type="Pfam" id="PF11799">
    <property type="entry name" value="IMS_C"/>
    <property type="match status" value="1"/>
</dbReference>
<name>A0A6N4R2W4_BLAVI</name>
<keyword evidence="7" id="KW-0234">DNA repair</keyword>
<evidence type="ECO:0000256" key="7">
    <source>
        <dbReference type="ARBA" id="ARBA00023204"/>
    </source>
</evidence>
<dbReference type="PANTHER" id="PTHR11076">
    <property type="entry name" value="DNA REPAIR POLYMERASE UMUC / TRANSFERASE FAMILY MEMBER"/>
    <property type="match status" value="1"/>
</dbReference>
<dbReference type="GO" id="GO:0005829">
    <property type="term" value="C:cytosol"/>
    <property type="evidence" value="ECO:0007669"/>
    <property type="project" value="TreeGrafter"/>
</dbReference>
<dbReference type="Gene3D" id="3.40.1170.60">
    <property type="match status" value="1"/>
</dbReference>
<evidence type="ECO:0000256" key="1">
    <source>
        <dbReference type="ARBA" id="ARBA00001946"/>
    </source>
</evidence>
<dbReference type="InterPro" id="IPR025188">
    <property type="entry name" value="DUF4113"/>
</dbReference>
<dbReference type="InterPro" id="IPR043502">
    <property type="entry name" value="DNA/RNA_pol_sf"/>
</dbReference>
<dbReference type="CDD" id="cd01700">
    <property type="entry name" value="PolY_Pol_V_umuC"/>
    <property type="match status" value="1"/>
</dbReference>
<dbReference type="Pfam" id="PF13438">
    <property type="entry name" value="DUF4113"/>
    <property type="match status" value="1"/>
</dbReference>
<keyword evidence="11" id="KW-0175">Coiled coil</keyword>
<keyword evidence="6" id="KW-0741">SOS mutagenesis</keyword>
<evidence type="ECO:0000256" key="4">
    <source>
        <dbReference type="ARBA" id="ARBA00012417"/>
    </source>
</evidence>
<sequence length="419" mass="46765">MFALADGNNFFVSCERVFQPKYNGKPTLVLSNNDGCVIARSAEVKALGIPMGVPYFKVKDLCAKAGVKVFSSNFRLYGDMSGRMMSILAEGAKALHPYSIDEAFLELGEASLAALEVQMRELRQRVKQYTGLPVSIGIAPSKTLAKAANQYAKKHPEAEGVYVLHPGNRETILAEMAVGDLWGIGHNLERTLEGMGIKTALDLARSDPSLMRRKFNVHMERLVLEIQGTSCFSLEEGLAKYPTIQATRSFGRPVIELLELEEAVATYTSRACVKMRERNLRCHAVLVYIKTNPHKPQLPQYAKSHVVTLPHATCDTNLLIQHALKALRMIYKEGFAYKKAGVWLNELSEDSGYQSELFSPEDTLSTQKLMASLDVLNKRFGQRTIQTATCGIQPKWTMRSEQRSPDYTTKWADILLTKP</sequence>
<evidence type="ECO:0000259" key="12">
    <source>
        <dbReference type="PROSITE" id="PS50173"/>
    </source>
</evidence>
<dbReference type="AlphaFoldDB" id="A0A6N4R2W4"/>
<dbReference type="GO" id="GO:0003684">
    <property type="term" value="F:damaged DNA binding"/>
    <property type="evidence" value="ECO:0007669"/>
    <property type="project" value="InterPro"/>
</dbReference>
<dbReference type="GO" id="GO:0042276">
    <property type="term" value="P:error-prone translesion synthesis"/>
    <property type="evidence" value="ECO:0007669"/>
    <property type="project" value="TreeGrafter"/>
</dbReference>
<organism evidence="13 14">
    <name type="scientific">Blastochloris viridis</name>
    <name type="common">Rhodopseudomonas viridis</name>
    <dbReference type="NCBI Taxonomy" id="1079"/>
    <lineage>
        <taxon>Bacteria</taxon>
        <taxon>Pseudomonadati</taxon>
        <taxon>Pseudomonadota</taxon>
        <taxon>Alphaproteobacteria</taxon>
        <taxon>Hyphomicrobiales</taxon>
        <taxon>Blastochloridaceae</taxon>
        <taxon>Blastochloris</taxon>
    </lineage>
</organism>
<evidence type="ECO:0000256" key="9">
    <source>
        <dbReference type="ARBA" id="ARBA00025589"/>
    </source>
</evidence>
<keyword evidence="8" id="KW-0742">SOS response</keyword>
<dbReference type="Proteomes" id="UP000320948">
    <property type="component" value="Unassembled WGS sequence"/>
</dbReference>
<evidence type="ECO:0000256" key="3">
    <source>
        <dbReference type="ARBA" id="ARBA00011245"/>
    </source>
</evidence>
<dbReference type="EC" id="2.7.7.7" evidence="4"/>
<dbReference type="PROSITE" id="PS50173">
    <property type="entry name" value="UMUC"/>
    <property type="match status" value="1"/>
</dbReference>
<keyword evidence="5" id="KW-0227">DNA damage</keyword>
<evidence type="ECO:0000256" key="6">
    <source>
        <dbReference type="ARBA" id="ARBA00023199"/>
    </source>
</evidence>
<dbReference type="EMBL" id="VAFM01000001">
    <property type="protein sequence ID" value="TKW61396.1"/>
    <property type="molecule type" value="Genomic_DNA"/>
</dbReference>
<accession>A0A6N4R2W4</accession>
<evidence type="ECO:0000256" key="8">
    <source>
        <dbReference type="ARBA" id="ARBA00023236"/>
    </source>
</evidence>
<comment type="cofactor">
    <cofactor evidence="1">
        <name>Mg(2+)</name>
        <dbReference type="ChEBI" id="CHEBI:18420"/>
    </cofactor>
</comment>
<comment type="catalytic activity">
    <reaction evidence="10">
        <text>DNA(n) + a 2'-deoxyribonucleoside 5'-triphosphate = DNA(n+1) + diphosphate</text>
        <dbReference type="Rhea" id="RHEA:22508"/>
        <dbReference type="Rhea" id="RHEA-COMP:17339"/>
        <dbReference type="Rhea" id="RHEA-COMP:17340"/>
        <dbReference type="ChEBI" id="CHEBI:33019"/>
        <dbReference type="ChEBI" id="CHEBI:61560"/>
        <dbReference type="ChEBI" id="CHEBI:173112"/>
        <dbReference type="EC" id="2.7.7.7"/>
    </reaction>
</comment>
<dbReference type="GO" id="GO:0003887">
    <property type="term" value="F:DNA-directed DNA polymerase activity"/>
    <property type="evidence" value="ECO:0007669"/>
    <property type="project" value="TreeGrafter"/>
</dbReference>
<dbReference type="InterPro" id="IPR050116">
    <property type="entry name" value="DNA_polymerase-Y"/>
</dbReference>
<feature type="coiled-coil region" evidence="11">
    <location>
        <begin position="105"/>
        <end position="132"/>
    </location>
</feature>
<comment type="function">
    <text evidence="9">Poorly processive, error-prone DNA polymerase involved in untargeted mutagenesis. Copies undamaged DNA at stalled replication forks, which arise in vivo from mismatched or misaligned primer ends. These misaligned primers can be extended by PolIV. Exhibits no 3'-5' exonuclease (proofreading) activity. May be involved in translesional synthesis, in conjunction with the beta clamp from PolIII.</text>
</comment>
<evidence type="ECO:0000256" key="11">
    <source>
        <dbReference type="SAM" id="Coils"/>
    </source>
</evidence>
<dbReference type="Gene3D" id="3.30.70.270">
    <property type="match status" value="1"/>
</dbReference>
<dbReference type="GO" id="GO:0009432">
    <property type="term" value="P:SOS response"/>
    <property type="evidence" value="ECO:0007669"/>
    <property type="project" value="UniProtKB-KW"/>
</dbReference>
<evidence type="ECO:0000313" key="14">
    <source>
        <dbReference type="Proteomes" id="UP000320948"/>
    </source>
</evidence>
<comment type="similarity">
    <text evidence="2">Belongs to the DNA polymerase type-Y family.</text>
</comment>
<evidence type="ECO:0000256" key="5">
    <source>
        <dbReference type="ARBA" id="ARBA00022763"/>
    </source>
</evidence>
<dbReference type="GO" id="GO:0006281">
    <property type="term" value="P:DNA repair"/>
    <property type="evidence" value="ECO:0007669"/>
    <property type="project" value="UniProtKB-KW"/>
</dbReference>
<proteinExistence type="inferred from homology"/>
<comment type="subunit">
    <text evidence="3">Monomer.</text>
</comment>
<dbReference type="SUPFAM" id="SSF56672">
    <property type="entry name" value="DNA/RNA polymerases"/>
    <property type="match status" value="1"/>
</dbReference>
<dbReference type="InterPro" id="IPR043128">
    <property type="entry name" value="Rev_trsase/Diguanyl_cyclase"/>
</dbReference>
<protein>
    <recommendedName>
        <fullName evidence="4">DNA-directed DNA polymerase</fullName>
        <ecNumber evidence="4">2.7.7.7</ecNumber>
    </recommendedName>
</protein>
<dbReference type="PANTHER" id="PTHR11076:SF34">
    <property type="entry name" value="PROTEIN UMUC"/>
    <property type="match status" value="1"/>
</dbReference>
<dbReference type="InterPro" id="IPR017961">
    <property type="entry name" value="DNA_pol_Y-fam_little_finger"/>
</dbReference>
<dbReference type="Gene3D" id="1.10.150.20">
    <property type="entry name" value="5' to 3' exonuclease, C-terminal subdomain"/>
    <property type="match status" value="1"/>
</dbReference>